<gene>
    <name evidence="1" type="ORF">BJ138DRAFT_1197252</name>
</gene>
<proteinExistence type="predicted"/>
<protein>
    <submittedName>
        <fullName evidence="1">Uncharacterized protein</fullName>
    </submittedName>
</protein>
<sequence length="355" mass="38931">MIPPVHTPVQPSTRPKPRPLTHPRSDDQLSLVSRGSDLDRTPGHRPFVPILGCPESANAPARIAPFCREGYSTDGQVGDDDDKHSQDGDDDDDDDKDRVRSDLANQVDNDAPDDGAPESEPSNSDYSSTERERKAAEDRKARFQAQLHNLPPSSPPKASDTSDSDSPSSTQTPTRIAKQRGPNTAKPSPRLPADIKGKGPAVSDTDDTARLAPAVKGKGKASAIADGDSEPDLTLISDAEVENWKKRPGPISREGLELVQRFKDGILHRAGELDQHLGKGRREIIWLRGWQRNLLARTTKRTCTGRGITLPLRSLHPAYSKFFEGLVEDDDEGQAARFQPIQQWFDEQGHTVFLG</sequence>
<organism evidence="1 2">
    <name type="scientific">Hygrophoropsis aurantiaca</name>
    <dbReference type="NCBI Taxonomy" id="72124"/>
    <lineage>
        <taxon>Eukaryota</taxon>
        <taxon>Fungi</taxon>
        <taxon>Dikarya</taxon>
        <taxon>Basidiomycota</taxon>
        <taxon>Agaricomycotina</taxon>
        <taxon>Agaricomycetes</taxon>
        <taxon>Agaricomycetidae</taxon>
        <taxon>Boletales</taxon>
        <taxon>Coniophorineae</taxon>
        <taxon>Hygrophoropsidaceae</taxon>
        <taxon>Hygrophoropsis</taxon>
    </lineage>
</organism>
<reference evidence="1" key="1">
    <citation type="journal article" date="2021" name="New Phytol.">
        <title>Evolutionary innovations through gain and loss of genes in the ectomycorrhizal Boletales.</title>
        <authorList>
            <person name="Wu G."/>
            <person name="Miyauchi S."/>
            <person name="Morin E."/>
            <person name="Kuo A."/>
            <person name="Drula E."/>
            <person name="Varga T."/>
            <person name="Kohler A."/>
            <person name="Feng B."/>
            <person name="Cao Y."/>
            <person name="Lipzen A."/>
            <person name="Daum C."/>
            <person name="Hundley H."/>
            <person name="Pangilinan J."/>
            <person name="Johnson J."/>
            <person name="Barry K."/>
            <person name="LaButti K."/>
            <person name="Ng V."/>
            <person name="Ahrendt S."/>
            <person name="Min B."/>
            <person name="Choi I.G."/>
            <person name="Park H."/>
            <person name="Plett J.M."/>
            <person name="Magnuson J."/>
            <person name="Spatafora J.W."/>
            <person name="Nagy L.G."/>
            <person name="Henrissat B."/>
            <person name="Grigoriev I.V."/>
            <person name="Yang Z.L."/>
            <person name="Xu J."/>
            <person name="Martin F.M."/>
        </authorList>
    </citation>
    <scope>NUCLEOTIDE SEQUENCE</scope>
    <source>
        <strain evidence="1">ATCC 28755</strain>
    </source>
</reference>
<keyword evidence="2" id="KW-1185">Reference proteome</keyword>
<dbReference type="Proteomes" id="UP000790377">
    <property type="component" value="Unassembled WGS sequence"/>
</dbReference>
<accession>A0ACB7ZQS2</accession>
<dbReference type="EMBL" id="MU269214">
    <property type="protein sequence ID" value="KAH7903108.1"/>
    <property type="molecule type" value="Genomic_DNA"/>
</dbReference>
<evidence type="ECO:0000313" key="1">
    <source>
        <dbReference type="EMBL" id="KAH7903108.1"/>
    </source>
</evidence>
<evidence type="ECO:0000313" key="2">
    <source>
        <dbReference type="Proteomes" id="UP000790377"/>
    </source>
</evidence>
<comment type="caution">
    <text evidence="1">The sequence shown here is derived from an EMBL/GenBank/DDBJ whole genome shotgun (WGS) entry which is preliminary data.</text>
</comment>
<name>A0ACB7ZQS2_9AGAM</name>